<keyword evidence="4" id="KW-1133">Transmembrane helix</keyword>
<dbReference type="EMBL" id="CP028360">
    <property type="protein sequence ID" value="AXN02527.1"/>
    <property type="molecule type" value="Genomic_DNA"/>
</dbReference>
<dbReference type="GO" id="GO:0009073">
    <property type="term" value="P:aromatic amino acid family biosynthetic process"/>
    <property type="evidence" value="ECO:0007669"/>
    <property type="project" value="UniProtKB-KW"/>
</dbReference>
<dbReference type="SUPFAM" id="SSF53223">
    <property type="entry name" value="Aminoacid dehydrogenase-like, N-terminal domain"/>
    <property type="match status" value="1"/>
</dbReference>
<keyword evidence="4" id="KW-0812">Transmembrane</keyword>
<dbReference type="GO" id="GO:0019632">
    <property type="term" value="P:shikimate metabolic process"/>
    <property type="evidence" value="ECO:0007669"/>
    <property type="project" value="TreeGrafter"/>
</dbReference>
<organism evidence="6 7">
    <name type="scientific">Candidatus Vidania fulgoroideorum</name>
    <dbReference type="NCBI Taxonomy" id="881286"/>
    <lineage>
        <taxon>Bacteria</taxon>
        <taxon>Pseudomonadati</taxon>
        <taxon>Pseudomonadota</taxon>
        <taxon>Betaproteobacteria</taxon>
        <taxon>Candidatus Vidania</taxon>
    </lineage>
</organism>
<dbReference type="InterPro" id="IPR046346">
    <property type="entry name" value="Aminoacid_DH-like_N_sf"/>
</dbReference>
<protein>
    <submittedName>
        <fullName evidence="6">Shikimate dehydrogenase (NADP(+))</fullName>
    </submittedName>
</protein>
<dbReference type="PANTHER" id="PTHR21089:SF1">
    <property type="entry name" value="BIFUNCTIONAL 3-DEHYDROQUINATE DEHYDRATASE_SHIKIMATE DEHYDROGENASE, CHLOROPLASTIC"/>
    <property type="match status" value="1"/>
</dbReference>
<dbReference type="GO" id="GO:0005829">
    <property type="term" value="C:cytosol"/>
    <property type="evidence" value="ECO:0007669"/>
    <property type="project" value="TreeGrafter"/>
</dbReference>
<evidence type="ECO:0000313" key="7">
    <source>
        <dbReference type="Proteomes" id="UP000257084"/>
    </source>
</evidence>
<dbReference type="AlphaFoldDB" id="A0A346E0M2"/>
<dbReference type="KEGG" id="vfg:C9I84_140"/>
<dbReference type="GO" id="GO:0004764">
    <property type="term" value="F:shikimate 3-dehydrogenase (NADP+) activity"/>
    <property type="evidence" value="ECO:0007669"/>
    <property type="project" value="InterPro"/>
</dbReference>
<feature type="domain" description="Shikimate dehydrogenase substrate binding N-terminal" evidence="5">
    <location>
        <begin position="20"/>
        <end position="86"/>
    </location>
</feature>
<comment type="pathway">
    <text evidence="1">Metabolic intermediate biosynthesis; chorismate biosynthesis; chorismate from D-erythrose 4-phosphate and phosphoenolpyruvate: step 4/7.</text>
</comment>
<dbReference type="InterPro" id="IPR022893">
    <property type="entry name" value="Shikimate_DH_fam"/>
</dbReference>
<keyword evidence="7" id="KW-1185">Reference proteome</keyword>
<evidence type="ECO:0000256" key="1">
    <source>
        <dbReference type="ARBA" id="ARBA00004871"/>
    </source>
</evidence>
<dbReference type="InterPro" id="IPR036291">
    <property type="entry name" value="NAD(P)-bd_dom_sf"/>
</dbReference>
<dbReference type="GO" id="GO:0009423">
    <property type="term" value="P:chorismate biosynthetic process"/>
    <property type="evidence" value="ECO:0007669"/>
    <property type="project" value="TreeGrafter"/>
</dbReference>
<name>A0A346E0M2_9PROT</name>
<feature type="transmembrane region" description="Helical" evidence="4">
    <location>
        <begin position="126"/>
        <end position="144"/>
    </location>
</feature>
<reference evidence="6 7" key="1">
    <citation type="submission" date="2018-03" db="EMBL/GenBank/DDBJ databases">
        <title>A parallel universe: an anciently diverged bacterial symbiosis in a Hawaiian planthopper (Hemiptera: Cixiidae) reveals rearranged nutritional responsibilities.</title>
        <authorList>
            <person name="Bennett G."/>
            <person name="Mao M."/>
        </authorList>
    </citation>
    <scope>NUCLEOTIDE SEQUENCE [LARGE SCALE GENOMIC DNA]</scope>
    <source>
        <strain evidence="6 7">OLIH</strain>
    </source>
</reference>
<dbReference type="Gene3D" id="3.40.50.720">
    <property type="entry name" value="NAD(P)-binding Rossmann-like Domain"/>
    <property type="match status" value="1"/>
</dbReference>
<gene>
    <name evidence="6" type="ORF">C9I84_140</name>
</gene>
<keyword evidence="2" id="KW-0560">Oxidoreductase</keyword>
<keyword evidence="3" id="KW-0057">Aromatic amino acid biosynthesis</keyword>
<dbReference type="Proteomes" id="UP000257084">
    <property type="component" value="Chromosome"/>
</dbReference>
<evidence type="ECO:0000313" key="6">
    <source>
        <dbReference type="EMBL" id="AXN02527.1"/>
    </source>
</evidence>
<dbReference type="SUPFAM" id="SSF51735">
    <property type="entry name" value="NAD(P)-binding Rossmann-fold domains"/>
    <property type="match status" value="1"/>
</dbReference>
<dbReference type="GO" id="GO:0050661">
    <property type="term" value="F:NADP binding"/>
    <property type="evidence" value="ECO:0007669"/>
    <property type="project" value="TreeGrafter"/>
</dbReference>
<feature type="transmembrane region" description="Helical" evidence="4">
    <location>
        <begin position="6"/>
        <end position="25"/>
    </location>
</feature>
<evidence type="ECO:0000256" key="3">
    <source>
        <dbReference type="ARBA" id="ARBA00023141"/>
    </source>
</evidence>
<dbReference type="InterPro" id="IPR013708">
    <property type="entry name" value="Shikimate_DH-bd_N"/>
</dbReference>
<accession>A0A346E0M2</accession>
<keyword evidence="3" id="KW-0028">Amino-acid biosynthesis</keyword>
<proteinExistence type="predicted"/>
<dbReference type="PANTHER" id="PTHR21089">
    <property type="entry name" value="SHIKIMATE DEHYDROGENASE"/>
    <property type="match status" value="1"/>
</dbReference>
<dbReference type="Pfam" id="PF08501">
    <property type="entry name" value="Shikimate_dh_N"/>
    <property type="match status" value="1"/>
</dbReference>
<evidence type="ECO:0000256" key="2">
    <source>
        <dbReference type="ARBA" id="ARBA00023002"/>
    </source>
</evidence>
<keyword evidence="4" id="KW-0472">Membrane</keyword>
<evidence type="ECO:0000256" key="4">
    <source>
        <dbReference type="SAM" id="Phobius"/>
    </source>
</evidence>
<evidence type="ECO:0000259" key="5">
    <source>
        <dbReference type="Pfam" id="PF08501"/>
    </source>
</evidence>
<sequence length="264" mass="31649">MPNIFMLGPFIINIFFMFCVIGNPIKHSLSNNIQNIFIKIFNFQSHYMKFKFHIITLYRKIIELIINNFNFNITTPFKETIIKIINFFEKNNISFNTSFTNINYIIGFNTDRYYFNKKFKKTKKKFLIIGFGGVAKSILLFFLYDTKNFFYVINKKKKKIKKFSKLINKKIKVYKGEKYDIIIDCTPCILHNKIPCSIKKKSEVISLNYKNINLYKKKKIHCILSGENLLVIQAFQSFKIWNKIKEYKFKKVKKYLIKNINDKN</sequence>
<dbReference type="Gene3D" id="3.40.50.10860">
    <property type="entry name" value="Leucine Dehydrogenase, chain A, domain 1"/>
    <property type="match status" value="1"/>
</dbReference>